<name>A0A7K1KKT9_9BACT</name>
<dbReference type="PANTHER" id="PTHR12277">
    <property type="entry name" value="ALPHA/BETA HYDROLASE DOMAIN-CONTAINING PROTEIN"/>
    <property type="match status" value="1"/>
</dbReference>
<dbReference type="Gene3D" id="3.40.50.1820">
    <property type="entry name" value="alpha/beta hydrolase"/>
    <property type="match status" value="1"/>
</dbReference>
<keyword evidence="2" id="KW-0378">Hydrolase</keyword>
<reference evidence="2 3" key="1">
    <citation type="submission" date="2019-11" db="EMBL/GenBank/DDBJ databases">
        <title>Pseudodesulfovibrio alkaliphilus, sp. nov., an alkaliphilic sulfate-reducing bacteria from mud volcano of Taman peninsula, Russia.</title>
        <authorList>
            <person name="Frolova A."/>
            <person name="Merkel A.Y."/>
            <person name="Slobodkin A.I."/>
        </authorList>
    </citation>
    <scope>NUCLEOTIDE SEQUENCE [LARGE SCALE GENOMIC DNA]</scope>
    <source>
        <strain evidence="2 3">F-1</strain>
    </source>
</reference>
<sequence length="292" mass="31470">MPSLLKIASVLAIAYLCLAAWVYLTQRRLLYFPIRSVVATPSDAGLAFEDVWLVNGLGTELHGWWLPHPQARFTLLFCHGNGGNVSHRLESLRIFHGLGLSVLLFDYSGYGRSGGQPSETATRADARAAWDWLLERGIQPGEILLFGRSLGGAVAAGLAAEVVPEGAVPAGLVLESTFTSVPDMGARLYPWLPVRLLARDRYDAAAAIAGLGMPILFIHAPDDEIVPYALGRALFDAYQGPKSFLALRGGHNDGFLLAGRHYVDGLARFLEGLPEAEIPASSLMQPQGNAKK</sequence>
<dbReference type="SUPFAM" id="SSF53474">
    <property type="entry name" value="alpha/beta-Hydrolases"/>
    <property type="match status" value="1"/>
</dbReference>
<organism evidence="2 3">
    <name type="scientific">Pseudodesulfovibrio alkaliphilus</name>
    <dbReference type="NCBI Taxonomy" id="2661613"/>
    <lineage>
        <taxon>Bacteria</taxon>
        <taxon>Pseudomonadati</taxon>
        <taxon>Thermodesulfobacteriota</taxon>
        <taxon>Desulfovibrionia</taxon>
        <taxon>Desulfovibrionales</taxon>
        <taxon>Desulfovibrionaceae</taxon>
    </lineage>
</organism>
<evidence type="ECO:0000313" key="3">
    <source>
        <dbReference type="Proteomes" id="UP000461162"/>
    </source>
</evidence>
<dbReference type="Proteomes" id="UP000461162">
    <property type="component" value="Unassembled WGS sequence"/>
</dbReference>
<comment type="caution">
    <text evidence="2">The sequence shown here is derived from an EMBL/GenBank/DDBJ whole genome shotgun (WGS) entry which is preliminary data.</text>
</comment>
<keyword evidence="3" id="KW-1185">Reference proteome</keyword>
<evidence type="ECO:0000313" key="2">
    <source>
        <dbReference type="EMBL" id="MUM76561.1"/>
    </source>
</evidence>
<proteinExistence type="predicted"/>
<dbReference type="GO" id="GO:0016787">
    <property type="term" value="F:hydrolase activity"/>
    <property type="evidence" value="ECO:0007669"/>
    <property type="project" value="UniProtKB-KW"/>
</dbReference>
<dbReference type="RefSeq" id="WP_155932169.1">
    <property type="nucleotide sequence ID" value="NZ_WODC01000001.1"/>
</dbReference>
<dbReference type="EMBL" id="WODC01000001">
    <property type="protein sequence ID" value="MUM76561.1"/>
    <property type="molecule type" value="Genomic_DNA"/>
</dbReference>
<protein>
    <submittedName>
        <fullName evidence="2">Alpha/beta fold hydrolase</fullName>
    </submittedName>
</protein>
<feature type="domain" description="Serine aminopeptidase S33" evidence="1">
    <location>
        <begin position="70"/>
        <end position="185"/>
    </location>
</feature>
<dbReference type="Pfam" id="PF12146">
    <property type="entry name" value="Hydrolase_4"/>
    <property type="match status" value="1"/>
</dbReference>
<dbReference type="AlphaFoldDB" id="A0A7K1KKT9"/>
<dbReference type="InterPro" id="IPR022742">
    <property type="entry name" value="Hydrolase_4"/>
</dbReference>
<dbReference type="InterPro" id="IPR029058">
    <property type="entry name" value="AB_hydrolase_fold"/>
</dbReference>
<accession>A0A7K1KKT9</accession>
<gene>
    <name evidence="2" type="ORF">GKC30_02810</name>
</gene>
<evidence type="ECO:0000259" key="1">
    <source>
        <dbReference type="Pfam" id="PF12146"/>
    </source>
</evidence>